<dbReference type="AlphaFoldDB" id="A0AAQ3M856"/>
<sequence length="187" mass="19729">MAQNRETPRASSTNRTTSHGRGGAGNRHSIPAGETQPADLTTPTIKAATYTTGRGGQGNMATNTSSTTSRLAQDVEAPAAHTKEVQGTYHWGRGGQGNMTTIGRSGADAARAMSKEGKKERTASFNNNNNNNNDNNKNHNNNNKGERSGSFRVLDMGREMLGLGKKEREAVKAAAAEASVEGESAIE</sequence>
<dbReference type="Pfam" id="PF12223">
    <property type="entry name" value="DUF3602"/>
    <property type="match status" value="1"/>
</dbReference>
<accession>A0AAQ3M856</accession>
<feature type="compositionally biased region" description="Low complexity" evidence="1">
    <location>
        <begin position="172"/>
        <end position="187"/>
    </location>
</feature>
<feature type="compositionally biased region" description="Low complexity" evidence="1">
    <location>
        <begin position="41"/>
        <end position="52"/>
    </location>
</feature>
<feature type="compositionally biased region" description="Basic and acidic residues" evidence="1">
    <location>
        <begin position="113"/>
        <end position="122"/>
    </location>
</feature>
<organism evidence="2 3">
    <name type="scientific">Acrodontium crateriforme</name>
    <dbReference type="NCBI Taxonomy" id="150365"/>
    <lineage>
        <taxon>Eukaryota</taxon>
        <taxon>Fungi</taxon>
        <taxon>Dikarya</taxon>
        <taxon>Ascomycota</taxon>
        <taxon>Pezizomycotina</taxon>
        <taxon>Dothideomycetes</taxon>
        <taxon>Dothideomycetidae</taxon>
        <taxon>Mycosphaerellales</taxon>
        <taxon>Teratosphaeriaceae</taxon>
        <taxon>Acrodontium</taxon>
    </lineage>
</organism>
<gene>
    <name evidence="2" type="ORF">R9X50_00660000</name>
</gene>
<name>A0AAQ3M856_9PEZI</name>
<feature type="compositionally biased region" description="Polar residues" evidence="1">
    <location>
        <begin position="59"/>
        <end position="71"/>
    </location>
</feature>
<dbReference type="PANTHER" id="PTHR34693:SF1">
    <property type="entry name" value="PROTEIN PAR32"/>
    <property type="match status" value="1"/>
</dbReference>
<dbReference type="InterPro" id="IPR022024">
    <property type="entry name" value="DUF3602"/>
</dbReference>
<evidence type="ECO:0000256" key="1">
    <source>
        <dbReference type="SAM" id="MobiDB-lite"/>
    </source>
</evidence>
<keyword evidence="3" id="KW-1185">Reference proteome</keyword>
<evidence type="ECO:0000313" key="3">
    <source>
        <dbReference type="Proteomes" id="UP001303373"/>
    </source>
</evidence>
<feature type="region of interest" description="Disordered" evidence="1">
    <location>
        <begin position="167"/>
        <end position="187"/>
    </location>
</feature>
<dbReference type="InterPro" id="IPR053203">
    <property type="entry name" value="Cisplatin_resist-associated"/>
</dbReference>
<dbReference type="EMBL" id="CP138590">
    <property type="protein sequence ID" value="WPH03717.1"/>
    <property type="molecule type" value="Genomic_DNA"/>
</dbReference>
<evidence type="ECO:0000313" key="2">
    <source>
        <dbReference type="EMBL" id="WPH03717.1"/>
    </source>
</evidence>
<feature type="compositionally biased region" description="Low complexity" evidence="1">
    <location>
        <begin position="126"/>
        <end position="143"/>
    </location>
</feature>
<feature type="region of interest" description="Disordered" evidence="1">
    <location>
        <begin position="1"/>
        <end position="153"/>
    </location>
</feature>
<proteinExistence type="predicted"/>
<protein>
    <submittedName>
        <fullName evidence="2">Uncharacterized protein</fullName>
    </submittedName>
</protein>
<dbReference type="PANTHER" id="PTHR34693">
    <property type="entry name" value="PROTEIN PAR32"/>
    <property type="match status" value="1"/>
</dbReference>
<dbReference type="Proteomes" id="UP001303373">
    <property type="component" value="Chromosome 11"/>
</dbReference>
<feature type="compositionally biased region" description="Polar residues" evidence="1">
    <location>
        <begin position="1"/>
        <end position="19"/>
    </location>
</feature>
<reference evidence="2 3" key="1">
    <citation type="submission" date="2023-11" db="EMBL/GenBank/DDBJ databases">
        <title>An acidophilic fungus is an integral part of prey digestion in a carnivorous sundew plant.</title>
        <authorList>
            <person name="Tsai I.J."/>
        </authorList>
    </citation>
    <scope>NUCLEOTIDE SEQUENCE [LARGE SCALE GENOMIC DNA]</scope>
    <source>
        <strain evidence="2">169a</strain>
    </source>
</reference>